<keyword evidence="4" id="KW-0413">Isomerase</keyword>
<dbReference type="AlphaFoldDB" id="A0A6N3DPD5"/>
<sequence length="309" mass="34174">MKIATFTTPSGFRQWGVIDDESQTILGSADLEEAYFSFLPETIEELISLGDEGVLLLATALEKHNESPVAVPYNLSDVTIDTPFSPHRNIICVGKNYREHIVEFDKTADEPEFPIFFSKLPTAVTGPNRVIPLHPNATSQVDYEGELAIIIGKRASNIPEDEVYDHIFGYTIVNDVTARDLQRRHNQWFLGKSLDGFCPMGPAILIGNKQPRDFEIRTYVNDELRQSGSTEDLIFSIPTLVSTLSRGITLEPGDIIATGTPSGVGVGFEPPRFLQEDDLVSITVPGIGTLSNTVKRSAPITEIEDYEDF</sequence>
<name>A0A6N3DPD5_9FIRM</name>
<dbReference type="GO" id="GO:0018773">
    <property type="term" value="F:acetylpyruvate hydrolase activity"/>
    <property type="evidence" value="ECO:0007669"/>
    <property type="project" value="TreeGrafter"/>
</dbReference>
<dbReference type="EMBL" id="CACRUX010000057">
    <property type="protein sequence ID" value="VYU27577.1"/>
    <property type="molecule type" value="Genomic_DNA"/>
</dbReference>
<dbReference type="GO" id="GO:0016853">
    <property type="term" value="F:isomerase activity"/>
    <property type="evidence" value="ECO:0007669"/>
    <property type="project" value="UniProtKB-KW"/>
</dbReference>
<dbReference type="Gene3D" id="3.90.850.10">
    <property type="entry name" value="Fumarylacetoacetase-like, C-terminal domain"/>
    <property type="match status" value="1"/>
</dbReference>
<dbReference type="InterPro" id="IPR011234">
    <property type="entry name" value="Fumarylacetoacetase-like_C"/>
</dbReference>
<comment type="similarity">
    <text evidence="1">Belongs to the FAH family.</text>
</comment>
<reference evidence="4" key="1">
    <citation type="submission" date="2019-11" db="EMBL/GenBank/DDBJ databases">
        <authorList>
            <person name="Feng L."/>
        </authorList>
    </citation>
    <scope>NUCLEOTIDE SEQUENCE</scope>
    <source>
        <strain evidence="4">VrattiLFYP33</strain>
    </source>
</reference>
<keyword evidence="2" id="KW-0479">Metal-binding</keyword>
<dbReference type="SUPFAM" id="SSF56529">
    <property type="entry name" value="FAH"/>
    <property type="match status" value="1"/>
</dbReference>
<dbReference type="PANTHER" id="PTHR11820:SF7">
    <property type="entry name" value="ACYLPYRUVASE FAHD1, MITOCHONDRIAL"/>
    <property type="match status" value="1"/>
</dbReference>
<evidence type="ECO:0000256" key="2">
    <source>
        <dbReference type="ARBA" id="ARBA00022723"/>
    </source>
</evidence>
<dbReference type="Pfam" id="PF01557">
    <property type="entry name" value="FAA_hydrolase"/>
    <property type="match status" value="1"/>
</dbReference>
<gene>
    <name evidence="4" type="primary">hpcE</name>
    <name evidence="4" type="ORF">VRLFYP33_01617</name>
</gene>
<dbReference type="InterPro" id="IPR036663">
    <property type="entry name" value="Fumarylacetoacetase_C_sf"/>
</dbReference>
<dbReference type="RefSeq" id="WP_021841269.1">
    <property type="nucleotide sequence ID" value="NZ_CACRUX010000057.1"/>
</dbReference>
<evidence type="ECO:0000256" key="1">
    <source>
        <dbReference type="ARBA" id="ARBA00010211"/>
    </source>
</evidence>
<dbReference type="FunFam" id="3.90.850.10:FF:000002">
    <property type="entry name" value="2-hydroxyhepta-2,4-diene-1,7-dioate isomerase"/>
    <property type="match status" value="1"/>
</dbReference>
<evidence type="ECO:0000313" key="4">
    <source>
        <dbReference type="EMBL" id="VYU27577.1"/>
    </source>
</evidence>
<evidence type="ECO:0000259" key="3">
    <source>
        <dbReference type="Pfam" id="PF01557"/>
    </source>
</evidence>
<accession>A0A6N3DPD5</accession>
<protein>
    <submittedName>
        <fullName evidence="4">Homoprotocatechuate catabolism bifunctional isomerase/decarboxylase</fullName>
    </submittedName>
</protein>
<dbReference type="PANTHER" id="PTHR11820">
    <property type="entry name" value="ACYLPYRUVASE"/>
    <property type="match status" value="1"/>
</dbReference>
<organism evidence="4">
    <name type="scientific">Veillonella ratti</name>
    <dbReference type="NCBI Taxonomy" id="103892"/>
    <lineage>
        <taxon>Bacteria</taxon>
        <taxon>Bacillati</taxon>
        <taxon>Bacillota</taxon>
        <taxon>Negativicutes</taxon>
        <taxon>Veillonellales</taxon>
        <taxon>Veillonellaceae</taxon>
        <taxon>Veillonella</taxon>
    </lineage>
</organism>
<proteinExistence type="inferred from homology"/>
<feature type="domain" description="Fumarylacetoacetase-like C-terminal" evidence="3">
    <location>
        <begin position="90"/>
        <end position="294"/>
    </location>
</feature>
<dbReference type="GO" id="GO:0019752">
    <property type="term" value="P:carboxylic acid metabolic process"/>
    <property type="evidence" value="ECO:0007669"/>
    <property type="project" value="UniProtKB-ARBA"/>
</dbReference>
<dbReference type="GO" id="GO:0046872">
    <property type="term" value="F:metal ion binding"/>
    <property type="evidence" value="ECO:0007669"/>
    <property type="project" value="UniProtKB-KW"/>
</dbReference>